<evidence type="ECO:0000313" key="1">
    <source>
        <dbReference type="Proteomes" id="UP000887578"/>
    </source>
</evidence>
<name>A0A914PY26_9BILA</name>
<sequence>MIDIAEFYQVCEWAENQAIKNQNDENHNMNDAIKAKITPFLQFLNFSKMEPRFLNEYVFKKGYVFSYDECGNIMESIHGYVKVKITNSVGNSIYGFLQNNSAIEIIKTLKNRESDNPYINLIYWKTECNKPSTPCQLKMRAGVKWYLVYFYNGDIGVRNSFEIDHQEYMLAEMIAETDFKITKNCEIEIE</sequence>
<organism evidence="1 2">
    <name type="scientific">Panagrolaimus davidi</name>
    <dbReference type="NCBI Taxonomy" id="227884"/>
    <lineage>
        <taxon>Eukaryota</taxon>
        <taxon>Metazoa</taxon>
        <taxon>Ecdysozoa</taxon>
        <taxon>Nematoda</taxon>
        <taxon>Chromadorea</taxon>
        <taxon>Rhabditida</taxon>
        <taxon>Tylenchina</taxon>
        <taxon>Panagrolaimomorpha</taxon>
        <taxon>Panagrolaimoidea</taxon>
        <taxon>Panagrolaimidae</taxon>
        <taxon>Panagrolaimus</taxon>
    </lineage>
</organism>
<protein>
    <submittedName>
        <fullName evidence="2">Uncharacterized protein</fullName>
    </submittedName>
</protein>
<dbReference type="Proteomes" id="UP000887578">
    <property type="component" value="Unplaced"/>
</dbReference>
<proteinExistence type="predicted"/>
<reference evidence="2" key="1">
    <citation type="submission" date="2022-11" db="UniProtKB">
        <authorList>
            <consortium name="WormBaseParasite"/>
        </authorList>
    </citation>
    <scope>IDENTIFICATION</scope>
</reference>
<keyword evidence="1" id="KW-1185">Reference proteome</keyword>
<accession>A0A914PY26</accession>
<evidence type="ECO:0000313" key="2">
    <source>
        <dbReference type="WBParaSite" id="PDA_v2.g19752.t1"/>
    </source>
</evidence>
<dbReference type="AlphaFoldDB" id="A0A914PY26"/>
<dbReference type="WBParaSite" id="PDA_v2.g19752.t1">
    <property type="protein sequence ID" value="PDA_v2.g19752.t1"/>
    <property type="gene ID" value="PDA_v2.g19752"/>
</dbReference>